<gene>
    <name evidence="2" type="ORF">ACFPYN_01055</name>
</gene>
<protein>
    <recommendedName>
        <fullName evidence="4">Prolipoprotein diacylglyceryl transferase</fullName>
    </recommendedName>
</protein>
<evidence type="ECO:0000313" key="3">
    <source>
        <dbReference type="Proteomes" id="UP001596170"/>
    </source>
</evidence>
<dbReference type="EMBL" id="JBHSRI010000002">
    <property type="protein sequence ID" value="MFC6038030.1"/>
    <property type="molecule type" value="Genomic_DNA"/>
</dbReference>
<name>A0ABW1L1C5_9BACL</name>
<reference evidence="3" key="1">
    <citation type="journal article" date="2019" name="Int. J. Syst. Evol. Microbiol.">
        <title>The Global Catalogue of Microorganisms (GCM) 10K type strain sequencing project: providing services to taxonomists for standard genome sequencing and annotation.</title>
        <authorList>
            <consortium name="The Broad Institute Genomics Platform"/>
            <consortium name="The Broad Institute Genome Sequencing Center for Infectious Disease"/>
            <person name="Wu L."/>
            <person name="Ma J."/>
        </authorList>
    </citation>
    <scope>NUCLEOTIDE SEQUENCE [LARGE SCALE GENOMIC DNA]</scope>
    <source>
        <strain evidence="3">CCUG 54527</strain>
    </source>
</reference>
<feature type="transmembrane region" description="Helical" evidence="1">
    <location>
        <begin position="6"/>
        <end position="31"/>
    </location>
</feature>
<accession>A0ABW1L1C5</accession>
<dbReference type="Proteomes" id="UP001596170">
    <property type="component" value="Unassembled WGS sequence"/>
</dbReference>
<keyword evidence="3" id="KW-1185">Reference proteome</keyword>
<keyword evidence="1" id="KW-1133">Transmembrane helix</keyword>
<sequence length="217" mass="24986">MPVTEWFIIKSLTIPSSWVAVLLAILITGIIMWRKFGKETEDWYSDAAILFLLVWKLSVVITDFQMVVESPLSILYFNGGTVGIYLGLIVALSRLLWRFKKKNWPKFELVAMLFSMVMLQSLYQLFMVLLNEAALWQKIITAVLFIGLSALTWLKISISRIWQIQITILFLFIHIFVALLQPQGMLQTPLFVTAIFVVCGGVVYLTTNKEHEFTEEK</sequence>
<organism evidence="2 3">
    <name type="scientific">Paenisporosarcina macmurdoensis</name>
    <dbReference type="NCBI Taxonomy" id="212659"/>
    <lineage>
        <taxon>Bacteria</taxon>
        <taxon>Bacillati</taxon>
        <taxon>Bacillota</taxon>
        <taxon>Bacilli</taxon>
        <taxon>Bacillales</taxon>
        <taxon>Caryophanaceae</taxon>
        <taxon>Paenisporosarcina</taxon>
    </lineage>
</organism>
<keyword evidence="1" id="KW-0812">Transmembrane</keyword>
<feature type="transmembrane region" description="Helical" evidence="1">
    <location>
        <begin position="109"/>
        <end position="129"/>
    </location>
</feature>
<feature type="transmembrane region" description="Helical" evidence="1">
    <location>
        <begin position="135"/>
        <end position="154"/>
    </location>
</feature>
<feature type="transmembrane region" description="Helical" evidence="1">
    <location>
        <begin position="161"/>
        <end position="180"/>
    </location>
</feature>
<evidence type="ECO:0008006" key="4">
    <source>
        <dbReference type="Google" id="ProtNLM"/>
    </source>
</evidence>
<dbReference type="RefSeq" id="WP_377732029.1">
    <property type="nucleotide sequence ID" value="NZ_JBHSRI010000002.1"/>
</dbReference>
<keyword evidence="1" id="KW-0472">Membrane</keyword>
<proteinExistence type="predicted"/>
<evidence type="ECO:0000313" key="2">
    <source>
        <dbReference type="EMBL" id="MFC6038030.1"/>
    </source>
</evidence>
<comment type="caution">
    <text evidence="2">The sequence shown here is derived from an EMBL/GenBank/DDBJ whole genome shotgun (WGS) entry which is preliminary data.</text>
</comment>
<feature type="transmembrane region" description="Helical" evidence="1">
    <location>
        <begin position="74"/>
        <end position="97"/>
    </location>
</feature>
<evidence type="ECO:0000256" key="1">
    <source>
        <dbReference type="SAM" id="Phobius"/>
    </source>
</evidence>
<feature type="transmembrane region" description="Helical" evidence="1">
    <location>
        <begin position="186"/>
        <end position="207"/>
    </location>
</feature>